<dbReference type="PANTHER" id="PTHR43649:SF33">
    <property type="entry name" value="POLYGALACTURONAN_RHAMNOGALACTURONAN-BINDING PROTEIN YTCQ"/>
    <property type="match status" value="1"/>
</dbReference>
<dbReference type="Proteomes" id="UP001597362">
    <property type="component" value="Unassembled WGS sequence"/>
</dbReference>
<keyword evidence="8" id="KW-1185">Reference proteome</keyword>
<evidence type="ECO:0000256" key="6">
    <source>
        <dbReference type="SAM" id="MobiDB-lite"/>
    </source>
</evidence>
<dbReference type="SUPFAM" id="SSF53850">
    <property type="entry name" value="Periplasmic binding protein-like II"/>
    <property type="match status" value="1"/>
</dbReference>
<evidence type="ECO:0000256" key="1">
    <source>
        <dbReference type="ARBA" id="ARBA00022475"/>
    </source>
</evidence>
<feature type="compositionally biased region" description="Polar residues" evidence="6">
    <location>
        <begin position="27"/>
        <end position="38"/>
    </location>
</feature>
<dbReference type="PANTHER" id="PTHR43649">
    <property type="entry name" value="ARABINOSE-BINDING PROTEIN-RELATED"/>
    <property type="match status" value="1"/>
</dbReference>
<evidence type="ECO:0000313" key="8">
    <source>
        <dbReference type="Proteomes" id="UP001597362"/>
    </source>
</evidence>
<dbReference type="Gene3D" id="3.40.190.10">
    <property type="entry name" value="Periplasmic binding protein-like II"/>
    <property type="match status" value="2"/>
</dbReference>
<accession>A0ABW4YNF2</accession>
<reference evidence="8" key="1">
    <citation type="journal article" date="2019" name="Int. J. Syst. Evol. Microbiol.">
        <title>The Global Catalogue of Microorganisms (GCM) 10K type strain sequencing project: providing services to taxonomists for standard genome sequencing and annotation.</title>
        <authorList>
            <consortium name="The Broad Institute Genomics Platform"/>
            <consortium name="The Broad Institute Genome Sequencing Center for Infectious Disease"/>
            <person name="Wu L."/>
            <person name="Ma J."/>
        </authorList>
    </citation>
    <scope>NUCLEOTIDE SEQUENCE [LARGE SCALE GENOMIC DNA]</scope>
    <source>
        <strain evidence="8">GH52</strain>
    </source>
</reference>
<organism evidence="7 8">
    <name type="scientific">Paenibacillus yanchengensis</name>
    <dbReference type="NCBI Taxonomy" id="2035833"/>
    <lineage>
        <taxon>Bacteria</taxon>
        <taxon>Bacillati</taxon>
        <taxon>Bacillota</taxon>
        <taxon>Bacilli</taxon>
        <taxon>Bacillales</taxon>
        <taxon>Paenibacillaceae</taxon>
        <taxon>Paenibacillus</taxon>
    </lineage>
</organism>
<keyword evidence="5" id="KW-0449">Lipoprotein</keyword>
<evidence type="ECO:0000256" key="5">
    <source>
        <dbReference type="ARBA" id="ARBA00023288"/>
    </source>
</evidence>
<dbReference type="Pfam" id="PF13416">
    <property type="entry name" value="SBP_bac_8"/>
    <property type="match status" value="1"/>
</dbReference>
<keyword evidence="1" id="KW-1003">Cell membrane</keyword>
<feature type="region of interest" description="Disordered" evidence="6">
    <location>
        <begin position="27"/>
        <end position="57"/>
    </location>
</feature>
<keyword evidence="3" id="KW-0472">Membrane</keyword>
<evidence type="ECO:0000256" key="4">
    <source>
        <dbReference type="ARBA" id="ARBA00023139"/>
    </source>
</evidence>
<dbReference type="InterPro" id="IPR050490">
    <property type="entry name" value="Bact_solute-bd_prot1"/>
</dbReference>
<dbReference type="PROSITE" id="PS51257">
    <property type="entry name" value="PROKAR_LIPOPROTEIN"/>
    <property type="match status" value="1"/>
</dbReference>
<dbReference type="InterPro" id="IPR006059">
    <property type="entry name" value="SBP"/>
</dbReference>
<proteinExistence type="predicted"/>
<evidence type="ECO:0000313" key="7">
    <source>
        <dbReference type="EMBL" id="MFD2117203.1"/>
    </source>
</evidence>
<evidence type="ECO:0000256" key="2">
    <source>
        <dbReference type="ARBA" id="ARBA00022729"/>
    </source>
</evidence>
<keyword evidence="4" id="KW-0564">Palmitate</keyword>
<sequence length="518" mass="58738">MSKRKIVTLLMLMLIFILTVMGCSSKQGNTKPTETKPGTSSESKNTEKTNEEKASEGVASTINLDKKYDIKWFQWGPRDIHEDDAIIKFLNEKFNVNIKVERILAKEYLKNLELKIAAGDMPDVFKYPVSTGSHIYSQLNEDDFLLDFADYASKYELKALQSYIDRPGTEEFREENGVFQLPVRRAGISSVFVVRQDWLDELKLEKPKTMDEFKNMLQAFKDNKMGGDNTVPMTFVFGAADFLGLSTGYTGVNTWGKVDNKWTYESIMPQYKAFLQYANELYKEGLVDRELFTSNENQAKSKFVSGKTGVIMSSTEKFVALEKDMAESNKEAKLALIMPMPEGPAAVPARVSASYTDPFVAIKKERDEDFLARVAAIIDFTHSEEGIKMLNFGIEGVHYNMENGKKVKTELYDRDILPSIGHLLAMTTDYSLSSGDVEGILKENYDYSQQFGIAPPFTALSYGEVKDKVSTIEKKNNDWVIEFVTGSKDIDQYWDQYIKEMNDAGLITLTEAVQKNRQ</sequence>
<dbReference type="RefSeq" id="WP_377774147.1">
    <property type="nucleotide sequence ID" value="NZ_JBHUHO010000037.1"/>
</dbReference>
<evidence type="ECO:0000256" key="3">
    <source>
        <dbReference type="ARBA" id="ARBA00023136"/>
    </source>
</evidence>
<comment type="caution">
    <text evidence="7">The sequence shown here is derived from an EMBL/GenBank/DDBJ whole genome shotgun (WGS) entry which is preliminary data.</text>
</comment>
<name>A0ABW4YNF2_9BACL</name>
<dbReference type="EMBL" id="JBHUHO010000037">
    <property type="protein sequence ID" value="MFD2117203.1"/>
    <property type="molecule type" value="Genomic_DNA"/>
</dbReference>
<keyword evidence="2" id="KW-0732">Signal</keyword>
<gene>
    <name evidence="7" type="ORF">ACFSJH_15850</name>
</gene>
<feature type="compositionally biased region" description="Basic and acidic residues" evidence="6">
    <location>
        <begin position="44"/>
        <end position="55"/>
    </location>
</feature>
<protein>
    <submittedName>
        <fullName evidence="7">Extracellular solute-binding protein</fullName>
    </submittedName>
</protein>